<evidence type="ECO:0000313" key="3">
    <source>
        <dbReference type="EMBL" id="RKF66082.1"/>
    </source>
</evidence>
<organism evidence="3 5">
    <name type="scientific">Rahnella variigena</name>
    <dbReference type="NCBI Taxonomy" id="574964"/>
    <lineage>
        <taxon>Bacteria</taxon>
        <taxon>Pseudomonadati</taxon>
        <taxon>Pseudomonadota</taxon>
        <taxon>Gammaproteobacteria</taxon>
        <taxon>Enterobacterales</taxon>
        <taxon>Yersiniaceae</taxon>
        <taxon>Rahnella</taxon>
    </lineage>
</organism>
<keyword evidence="3" id="KW-0560">Oxidoreductase</keyword>
<proteinExistence type="predicted"/>
<dbReference type="InterPro" id="IPR007138">
    <property type="entry name" value="ABM_dom"/>
</dbReference>
<feature type="domain" description="ABM" evidence="2">
    <location>
        <begin position="135"/>
        <end position="225"/>
    </location>
</feature>
<dbReference type="PANTHER" id="PTHR33336:SF3">
    <property type="entry name" value="ABM DOMAIN-CONTAINING PROTEIN"/>
    <property type="match status" value="1"/>
</dbReference>
<dbReference type="Gene3D" id="3.30.70.100">
    <property type="match status" value="1"/>
</dbReference>
<dbReference type="GeneID" id="302712103"/>
<dbReference type="SUPFAM" id="SSF54909">
    <property type="entry name" value="Dimeric alpha+beta barrel"/>
    <property type="match status" value="2"/>
</dbReference>
<dbReference type="InterPro" id="IPR011008">
    <property type="entry name" value="Dimeric_a/b-barrel"/>
</dbReference>
<dbReference type="RefSeq" id="WP_120162897.1">
    <property type="nucleotide sequence ID" value="NZ_NSDJ01000002.1"/>
</dbReference>
<keyword evidence="5" id="KW-1185">Reference proteome</keyword>
<name>A0ABX9PRL5_9GAMM</name>
<evidence type="ECO:0000313" key="4">
    <source>
        <dbReference type="EMBL" id="RKF66673.1"/>
    </source>
</evidence>
<feature type="chain" id="PRO_5045034071" evidence="1">
    <location>
        <begin position="18"/>
        <end position="240"/>
    </location>
</feature>
<dbReference type="PROSITE" id="PS51725">
    <property type="entry name" value="ABM"/>
    <property type="match status" value="2"/>
</dbReference>
<keyword evidence="1" id="KW-0732">Signal</keyword>
<dbReference type="Pfam" id="PF03992">
    <property type="entry name" value="ABM"/>
    <property type="match status" value="2"/>
</dbReference>
<feature type="domain" description="ABM" evidence="2">
    <location>
        <begin position="27"/>
        <end position="116"/>
    </location>
</feature>
<dbReference type="EMBL" id="NSDJ01000002">
    <property type="protein sequence ID" value="RKF66673.1"/>
    <property type="molecule type" value="Genomic_DNA"/>
</dbReference>
<accession>A0ABX9PRL5</accession>
<feature type="signal peptide" evidence="1">
    <location>
        <begin position="1"/>
        <end position="17"/>
    </location>
</feature>
<dbReference type="EMBL" id="NSDJ01000002">
    <property type="protein sequence ID" value="RKF66082.1"/>
    <property type="molecule type" value="Genomic_DNA"/>
</dbReference>
<dbReference type="Proteomes" id="UP000284853">
    <property type="component" value="Unassembled WGS sequence"/>
</dbReference>
<evidence type="ECO:0000313" key="5">
    <source>
        <dbReference type="Proteomes" id="UP000284853"/>
    </source>
</evidence>
<dbReference type="GO" id="GO:0004497">
    <property type="term" value="F:monooxygenase activity"/>
    <property type="evidence" value="ECO:0007669"/>
    <property type="project" value="UniProtKB-KW"/>
</dbReference>
<protein>
    <submittedName>
        <fullName evidence="3">Antibiotic biosynthesis monooxygenase</fullName>
    </submittedName>
</protein>
<gene>
    <name evidence="3" type="ORF">CKQ54_21910</name>
    <name evidence="4" type="ORF">CKQ54_25220</name>
</gene>
<keyword evidence="3" id="KW-0503">Monooxygenase</keyword>
<evidence type="ECO:0000256" key="1">
    <source>
        <dbReference type="SAM" id="SignalP"/>
    </source>
</evidence>
<sequence length="240" mass="27021">MKNILIFTLALSSAVAAQERITPAAPVFSIFELGIQQGKTATYEEMAKKNITASIADQAGTLGMYSIRQKANVNIAYMVEIYADNDAYKKHLESPQYKAFIQNTPDIIEPNHKRKIDTVPQFLGDKKVVQNDATINNFVIVDVKPEFSQAFKDIVLPEMVESLKVEDGVLAMYAATDKENSNRWYFYEIYASTAAYEAHRQTPHFIHYLKQTANMTTNKEAVSVSPDLLLNKGGLRFTRP</sequence>
<evidence type="ECO:0000259" key="2">
    <source>
        <dbReference type="PROSITE" id="PS51725"/>
    </source>
</evidence>
<reference evidence="3 5" key="1">
    <citation type="submission" date="2017-08" db="EMBL/GenBank/DDBJ databases">
        <title>Comparative genomics of bacteria isolated from necrotic lesions of AOD affected trees.</title>
        <authorList>
            <person name="Doonan J."/>
            <person name="Denman S."/>
            <person name="Mcdonald J.E."/>
        </authorList>
    </citation>
    <scope>NUCLEOTIDE SEQUENCE [LARGE SCALE GENOMIC DNA]</scope>
    <source>
        <strain evidence="3 5">CIP 105588</strain>
    </source>
</reference>
<comment type="caution">
    <text evidence="3">The sequence shown here is derived from an EMBL/GenBank/DDBJ whole genome shotgun (WGS) entry which is preliminary data.</text>
</comment>
<dbReference type="PANTHER" id="PTHR33336">
    <property type="entry name" value="QUINOL MONOOXYGENASE YGIN-RELATED"/>
    <property type="match status" value="1"/>
</dbReference>
<dbReference type="InterPro" id="IPR050744">
    <property type="entry name" value="AI-2_Isomerase_LsrG"/>
</dbReference>